<organism evidence="2 3">
    <name type="scientific">Ditylenchus dipsaci</name>
    <dbReference type="NCBI Taxonomy" id="166011"/>
    <lineage>
        <taxon>Eukaryota</taxon>
        <taxon>Metazoa</taxon>
        <taxon>Ecdysozoa</taxon>
        <taxon>Nematoda</taxon>
        <taxon>Chromadorea</taxon>
        <taxon>Rhabditida</taxon>
        <taxon>Tylenchina</taxon>
        <taxon>Tylenchomorpha</taxon>
        <taxon>Sphaerularioidea</taxon>
        <taxon>Anguinidae</taxon>
        <taxon>Anguininae</taxon>
        <taxon>Ditylenchus</taxon>
    </lineage>
</organism>
<sequence length="76" mass="8672">MVASDMLPKVGILLWFWLLPENFRTALALGLEQEARSQDRAAHITDGVFNDWSKAQLHDPASQFLPRYASKKNETE</sequence>
<evidence type="ECO:0000313" key="3">
    <source>
        <dbReference type="WBParaSite" id="jg6793"/>
    </source>
</evidence>
<feature type="signal peptide" evidence="1">
    <location>
        <begin position="1"/>
        <end position="28"/>
    </location>
</feature>
<feature type="chain" id="PRO_5037778924" evidence="1">
    <location>
        <begin position="29"/>
        <end position="76"/>
    </location>
</feature>
<reference evidence="3" key="1">
    <citation type="submission" date="2022-11" db="UniProtKB">
        <authorList>
            <consortium name="WormBaseParasite"/>
        </authorList>
    </citation>
    <scope>IDENTIFICATION</scope>
</reference>
<dbReference type="Proteomes" id="UP000887574">
    <property type="component" value="Unplaced"/>
</dbReference>
<keyword evidence="2" id="KW-1185">Reference proteome</keyword>
<evidence type="ECO:0000256" key="1">
    <source>
        <dbReference type="SAM" id="SignalP"/>
    </source>
</evidence>
<protein>
    <submittedName>
        <fullName evidence="3">Uncharacterized protein</fullName>
    </submittedName>
</protein>
<keyword evidence="1" id="KW-0732">Signal</keyword>
<evidence type="ECO:0000313" key="2">
    <source>
        <dbReference type="Proteomes" id="UP000887574"/>
    </source>
</evidence>
<name>A0A915EHP8_9BILA</name>
<accession>A0A915EHP8</accession>
<proteinExistence type="predicted"/>
<dbReference type="WBParaSite" id="jg6793">
    <property type="protein sequence ID" value="jg6793"/>
    <property type="gene ID" value="jg6793"/>
</dbReference>
<dbReference type="AlphaFoldDB" id="A0A915EHP8"/>